<keyword evidence="3" id="KW-1185">Reference proteome</keyword>
<gene>
    <name evidence="2" type="ORF">SAMN05444267_100914</name>
</gene>
<evidence type="ECO:0000313" key="3">
    <source>
        <dbReference type="Proteomes" id="UP000184364"/>
    </source>
</evidence>
<dbReference type="GO" id="GO:0009446">
    <property type="term" value="P:putrescine biosynthetic process"/>
    <property type="evidence" value="ECO:0007669"/>
    <property type="project" value="InterPro"/>
</dbReference>
<reference evidence="3" key="1">
    <citation type="submission" date="2016-11" db="EMBL/GenBank/DDBJ databases">
        <authorList>
            <person name="Varghese N."/>
            <person name="Submissions S."/>
        </authorList>
    </citation>
    <scope>NUCLEOTIDE SEQUENCE [LARGE SCALE GENOMIC DNA]</scope>
    <source>
        <strain evidence="3">DSM 26899</strain>
    </source>
</reference>
<sequence>MNLIILTLLAVISTSCDEKEQYPDDTMTETLYRMPEESEMHEGTWLQWPHQYQYGTAYRNSLDATWVEMTKALVTSEKVHIVAYNEAEKNRITHLLSNSGIPINNVDFKLYKTDDVWVRDNGPIYVRDKSGKLVIEDWGFNGWGNKTDEDSGELIESANCNKIPAKIAADQGRTLIDLNSTMINEGGSVEVDGHGTLMACKSSILNSNRNLGMTQQQAEAIFKKYLGVTHFIWLDGQAGLDLTDQHIDGFARFGNASTIVTMEQEDLLDFDVKQSDINTLYAAKNKNGEAFHFVKVPLTQHNVKKTDGKDLGYKGSYINYYIANNKVLVPNYNDPNDAVANQIIQKLYPTRTVVGIDVRNLYANGGMIHCVTQQQPAD</sequence>
<proteinExistence type="predicted"/>
<dbReference type="Gene3D" id="3.75.10.10">
    <property type="entry name" value="L-arginine/glycine Amidinotransferase, Chain A"/>
    <property type="match status" value="1"/>
</dbReference>
<dbReference type="Pfam" id="PF04371">
    <property type="entry name" value="PAD_porph"/>
    <property type="match status" value="1"/>
</dbReference>
<dbReference type="EMBL" id="FRAV01000009">
    <property type="protein sequence ID" value="SHK89446.1"/>
    <property type="molecule type" value="Genomic_DNA"/>
</dbReference>
<dbReference type="STRING" id="1302687.SAMN05444267_100914"/>
<evidence type="ECO:0000256" key="1">
    <source>
        <dbReference type="ARBA" id="ARBA00022801"/>
    </source>
</evidence>
<name>A0A1M6W7G6_9FLAO</name>
<dbReference type="PANTHER" id="PTHR31377">
    <property type="entry name" value="AGMATINE DEIMINASE-RELATED"/>
    <property type="match status" value="1"/>
</dbReference>
<dbReference type="AlphaFoldDB" id="A0A1M6W7G6"/>
<dbReference type="GO" id="GO:0047632">
    <property type="term" value="F:agmatine deiminase activity"/>
    <property type="evidence" value="ECO:0007669"/>
    <property type="project" value="TreeGrafter"/>
</dbReference>
<dbReference type="InterPro" id="IPR007466">
    <property type="entry name" value="Peptidyl-Arg-deiminase_porph"/>
</dbReference>
<dbReference type="Proteomes" id="UP000184364">
    <property type="component" value="Unassembled WGS sequence"/>
</dbReference>
<dbReference type="RefSeq" id="WP_073292406.1">
    <property type="nucleotide sequence ID" value="NZ_FRAV01000009.1"/>
</dbReference>
<dbReference type="SUPFAM" id="SSF55909">
    <property type="entry name" value="Pentein"/>
    <property type="match status" value="1"/>
</dbReference>
<dbReference type="PANTHER" id="PTHR31377:SF0">
    <property type="entry name" value="AGMATINE DEIMINASE-RELATED"/>
    <property type="match status" value="1"/>
</dbReference>
<keyword evidence="1" id="KW-0378">Hydrolase</keyword>
<protein>
    <submittedName>
        <fullName evidence="2">Agmatine deiminase</fullName>
    </submittedName>
</protein>
<dbReference type="OrthoDB" id="9808013at2"/>
<accession>A0A1M6W7G6</accession>
<evidence type="ECO:0000313" key="2">
    <source>
        <dbReference type="EMBL" id="SHK89446.1"/>
    </source>
</evidence>
<organism evidence="2 3">
    <name type="scientific">Chryseobacterium polytrichastri</name>
    <dbReference type="NCBI Taxonomy" id="1302687"/>
    <lineage>
        <taxon>Bacteria</taxon>
        <taxon>Pseudomonadati</taxon>
        <taxon>Bacteroidota</taxon>
        <taxon>Flavobacteriia</taxon>
        <taxon>Flavobacteriales</taxon>
        <taxon>Weeksellaceae</taxon>
        <taxon>Chryseobacterium group</taxon>
        <taxon>Chryseobacterium</taxon>
    </lineage>
</organism>
<dbReference type="GO" id="GO:0004668">
    <property type="term" value="F:protein-arginine deiminase activity"/>
    <property type="evidence" value="ECO:0007669"/>
    <property type="project" value="InterPro"/>
</dbReference>